<dbReference type="STRING" id="1121883.SAMN02745226_01820"/>
<keyword evidence="4 8" id="KW-0812">Transmembrane</keyword>
<evidence type="ECO:0000259" key="10">
    <source>
        <dbReference type="Pfam" id="PF16916"/>
    </source>
</evidence>
<keyword evidence="6" id="KW-0406">Ion transport</keyword>
<evidence type="ECO:0000313" key="12">
    <source>
        <dbReference type="Proteomes" id="UP000184207"/>
    </source>
</evidence>
<dbReference type="Pfam" id="PF01545">
    <property type="entry name" value="Cation_efflux"/>
    <property type="match status" value="1"/>
</dbReference>
<evidence type="ECO:0000256" key="8">
    <source>
        <dbReference type="SAM" id="Phobius"/>
    </source>
</evidence>
<keyword evidence="5 8" id="KW-1133">Transmembrane helix</keyword>
<gene>
    <name evidence="11" type="ORF">SAMN02745226_01820</name>
</gene>
<evidence type="ECO:0000256" key="2">
    <source>
        <dbReference type="ARBA" id="ARBA00008873"/>
    </source>
</evidence>
<dbReference type="InterPro" id="IPR036837">
    <property type="entry name" value="Cation_efflux_CTD_sf"/>
</dbReference>
<accession>A0A1M7TC13</accession>
<keyword evidence="3" id="KW-0813">Transport</keyword>
<dbReference type="OrthoDB" id="9809646at2"/>
<feature type="domain" description="Cation efflux protein cytoplasmic" evidence="10">
    <location>
        <begin position="236"/>
        <end position="312"/>
    </location>
</feature>
<keyword evidence="12" id="KW-1185">Reference proteome</keyword>
<evidence type="ECO:0000256" key="1">
    <source>
        <dbReference type="ARBA" id="ARBA00004141"/>
    </source>
</evidence>
<feature type="transmembrane region" description="Helical" evidence="8">
    <location>
        <begin position="108"/>
        <end position="127"/>
    </location>
</feature>
<evidence type="ECO:0000256" key="6">
    <source>
        <dbReference type="ARBA" id="ARBA00023065"/>
    </source>
</evidence>
<dbReference type="PANTHER" id="PTHR11562">
    <property type="entry name" value="CATION EFFLUX PROTEIN/ ZINC TRANSPORTER"/>
    <property type="match status" value="1"/>
</dbReference>
<dbReference type="InterPro" id="IPR002524">
    <property type="entry name" value="Cation_efflux"/>
</dbReference>
<dbReference type="InterPro" id="IPR050681">
    <property type="entry name" value="CDF/SLC30A"/>
</dbReference>
<dbReference type="InterPro" id="IPR027470">
    <property type="entry name" value="Cation_efflux_CTD"/>
</dbReference>
<feature type="transmembrane region" description="Helical" evidence="8">
    <location>
        <begin position="139"/>
        <end position="162"/>
    </location>
</feature>
<dbReference type="InterPro" id="IPR027469">
    <property type="entry name" value="Cation_efflux_TMD_sf"/>
</dbReference>
<comment type="similarity">
    <text evidence="2">Belongs to the cation diffusion facilitator (CDF) transporter (TC 2.A.4) family. SLC30A subfamily.</text>
</comment>
<evidence type="ECO:0000313" key="11">
    <source>
        <dbReference type="EMBL" id="SHN68309.1"/>
    </source>
</evidence>
<comment type="subcellular location">
    <subcellularLocation>
        <location evidence="1">Membrane</location>
        <topology evidence="1">Multi-pass membrane protein</topology>
    </subcellularLocation>
</comment>
<feature type="transmembrane region" description="Helical" evidence="8">
    <location>
        <begin position="71"/>
        <end position="88"/>
    </location>
</feature>
<dbReference type="SUPFAM" id="SSF160240">
    <property type="entry name" value="Cation efflux protein cytoplasmic domain-like"/>
    <property type="match status" value="1"/>
</dbReference>
<reference evidence="12" key="1">
    <citation type="submission" date="2016-12" db="EMBL/GenBank/DDBJ databases">
        <authorList>
            <person name="Varghese N."/>
            <person name="Submissions S."/>
        </authorList>
    </citation>
    <scope>NUCLEOTIDE SEQUENCE [LARGE SCALE GENOMIC DNA]</scope>
    <source>
        <strain evidence="12">DSM 13020</strain>
    </source>
</reference>
<dbReference type="AlphaFoldDB" id="A0A1M7TC13"/>
<evidence type="ECO:0000256" key="7">
    <source>
        <dbReference type="ARBA" id="ARBA00023136"/>
    </source>
</evidence>
<dbReference type="GO" id="GO:0005886">
    <property type="term" value="C:plasma membrane"/>
    <property type="evidence" value="ECO:0007669"/>
    <property type="project" value="TreeGrafter"/>
</dbReference>
<keyword evidence="7 8" id="KW-0472">Membrane</keyword>
<sequence length="325" mass="36184">MSVSEKKADRTDAVNHVHSHDHIHSHHDHGDGVSNLSPTQFTFVVLLNLGITLAEIIGGLIAGSLALVSDAMHNLSDSLSLVISYFAFKLSGKSANTRKTFGYKRANIVAALFNASTLLIIGVLLIREAIERFVNPVEINSEIVLVVGTIGLIANLLSMVILRRWSKSSLNIRSAYLHMLTDALSSVAVLIGAVMIWIFDLKFIDPILTIGISLYLLKESFEILRESVSILMQSAPSEIEVERVVRKLNEIENIKDIHHVHIWRLDEKSIFFEGHVNLTEDITVSKSMEIYEKIKHELDEEFGITHVTIQFEYNGCSASGVIDCK</sequence>
<evidence type="ECO:0000256" key="4">
    <source>
        <dbReference type="ARBA" id="ARBA00022692"/>
    </source>
</evidence>
<dbReference type="InterPro" id="IPR058533">
    <property type="entry name" value="Cation_efflux_TM"/>
</dbReference>
<dbReference type="GO" id="GO:0005385">
    <property type="term" value="F:zinc ion transmembrane transporter activity"/>
    <property type="evidence" value="ECO:0007669"/>
    <property type="project" value="TreeGrafter"/>
</dbReference>
<feature type="transmembrane region" description="Helical" evidence="8">
    <location>
        <begin position="43"/>
        <end position="65"/>
    </location>
</feature>
<dbReference type="EMBL" id="FRDJ01000013">
    <property type="protein sequence ID" value="SHN68309.1"/>
    <property type="molecule type" value="Genomic_DNA"/>
</dbReference>
<evidence type="ECO:0000256" key="3">
    <source>
        <dbReference type="ARBA" id="ARBA00022448"/>
    </source>
</evidence>
<dbReference type="SUPFAM" id="SSF161111">
    <property type="entry name" value="Cation efflux protein transmembrane domain-like"/>
    <property type="match status" value="1"/>
</dbReference>
<dbReference type="Proteomes" id="UP000184207">
    <property type="component" value="Unassembled WGS sequence"/>
</dbReference>
<protein>
    <submittedName>
        <fullName evidence="11">Cobalt-zinc-cadmium efflux system protein</fullName>
    </submittedName>
</protein>
<proteinExistence type="inferred from homology"/>
<dbReference type="Gene3D" id="1.20.1510.10">
    <property type="entry name" value="Cation efflux protein transmembrane domain"/>
    <property type="match status" value="1"/>
</dbReference>
<name>A0A1M7TC13_FERGO</name>
<dbReference type="PANTHER" id="PTHR11562:SF17">
    <property type="entry name" value="RE54080P-RELATED"/>
    <property type="match status" value="1"/>
</dbReference>
<evidence type="ECO:0000256" key="5">
    <source>
        <dbReference type="ARBA" id="ARBA00022989"/>
    </source>
</evidence>
<feature type="transmembrane region" description="Helical" evidence="8">
    <location>
        <begin position="174"/>
        <end position="199"/>
    </location>
</feature>
<dbReference type="NCBIfam" id="TIGR01297">
    <property type="entry name" value="CDF"/>
    <property type="match status" value="1"/>
</dbReference>
<evidence type="ECO:0000259" key="9">
    <source>
        <dbReference type="Pfam" id="PF01545"/>
    </source>
</evidence>
<dbReference type="Gene3D" id="3.30.70.1350">
    <property type="entry name" value="Cation efflux protein, cytoplasmic domain"/>
    <property type="match status" value="1"/>
</dbReference>
<organism evidence="11 12">
    <name type="scientific">Fervidobacterium gondwanense DSM 13020</name>
    <dbReference type="NCBI Taxonomy" id="1121883"/>
    <lineage>
        <taxon>Bacteria</taxon>
        <taxon>Thermotogati</taxon>
        <taxon>Thermotogota</taxon>
        <taxon>Thermotogae</taxon>
        <taxon>Thermotogales</taxon>
        <taxon>Fervidobacteriaceae</taxon>
        <taxon>Fervidobacterium</taxon>
    </lineage>
</organism>
<dbReference type="Pfam" id="PF16916">
    <property type="entry name" value="ZT_dimer"/>
    <property type="match status" value="1"/>
</dbReference>
<feature type="domain" description="Cation efflux protein transmembrane" evidence="9">
    <location>
        <begin position="44"/>
        <end position="232"/>
    </location>
</feature>